<accession>A0AAW0GGY0</accession>
<dbReference type="Gene3D" id="3.30.460.70">
    <property type="match status" value="1"/>
</dbReference>
<name>A0AAW0GGY0_9APHY</name>
<dbReference type="InterPro" id="IPR040600">
    <property type="entry name" value="Agglutinin_C"/>
</dbReference>
<keyword evidence="4" id="KW-1185">Reference proteome</keyword>
<dbReference type="InterPro" id="IPR035992">
    <property type="entry name" value="Ricin_B-like_lectins"/>
</dbReference>
<dbReference type="InterPro" id="IPR000772">
    <property type="entry name" value="Ricin_B_lectin"/>
</dbReference>
<dbReference type="EMBL" id="JASBNA010000006">
    <property type="protein sequence ID" value="KAK7691007.1"/>
    <property type="molecule type" value="Genomic_DNA"/>
</dbReference>
<evidence type="ECO:0000259" key="2">
    <source>
        <dbReference type="Pfam" id="PF18021"/>
    </source>
</evidence>
<feature type="domain" description="Agglutinin C-terminal" evidence="2">
    <location>
        <begin position="184"/>
        <end position="276"/>
    </location>
</feature>
<dbReference type="Gene3D" id="2.80.10.50">
    <property type="match status" value="1"/>
</dbReference>
<dbReference type="CDD" id="cd23416">
    <property type="entry name" value="beta-trefoil_Ricin_MOA-like"/>
    <property type="match status" value="1"/>
</dbReference>
<dbReference type="AlphaFoldDB" id="A0AAW0GGY0"/>
<protein>
    <recommendedName>
        <fullName evidence="5">Agglutinin</fullName>
    </recommendedName>
</protein>
<reference evidence="3 4" key="1">
    <citation type="submission" date="2022-09" db="EMBL/GenBank/DDBJ databases">
        <authorList>
            <person name="Palmer J.M."/>
        </authorList>
    </citation>
    <scope>NUCLEOTIDE SEQUENCE [LARGE SCALE GENOMIC DNA]</scope>
    <source>
        <strain evidence="3 4">DSM 7382</strain>
    </source>
</reference>
<comment type="caution">
    <text evidence="3">The sequence shown here is derived from an EMBL/GenBank/DDBJ whole genome shotgun (WGS) entry which is preliminary data.</text>
</comment>
<sequence length="291" mass="32305">MSFVGLGIYHIRHANVANVRMALANSGSADIGTAVIAWRDDNDAYDHMWLVQPVPNEADTYTIRNLSTGTYADLSGSSPKNGTHVIGWSKNGANNQKWIIKKDGSDGSRWKSQNKATGTFMDLYGGGGSGTNIVGWEGSWTNGNGNQQWLFERLSVTASNVNDSLKISHVIRQDFKSYLEDGLYLIPTKEQLSSILQNSGLTKTKWRTDIFDCDDFATVLKAEVSKWGNVSFKADGFAVLCGMMFGSKDSAAHAYNWTLDRTDNLRIWFLEPQNGQYSEDAWGYKGYFGLF</sequence>
<evidence type="ECO:0000313" key="3">
    <source>
        <dbReference type="EMBL" id="KAK7691007.1"/>
    </source>
</evidence>
<feature type="domain" description="Ricin B lectin" evidence="1">
    <location>
        <begin position="48"/>
        <end position="136"/>
    </location>
</feature>
<dbReference type="Pfam" id="PF14200">
    <property type="entry name" value="RicinB_lectin_2"/>
    <property type="match status" value="1"/>
</dbReference>
<dbReference type="SUPFAM" id="SSF54001">
    <property type="entry name" value="Cysteine proteinases"/>
    <property type="match status" value="1"/>
</dbReference>
<proteinExistence type="predicted"/>
<organism evidence="3 4">
    <name type="scientific">Cerrena zonata</name>
    <dbReference type="NCBI Taxonomy" id="2478898"/>
    <lineage>
        <taxon>Eukaryota</taxon>
        <taxon>Fungi</taxon>
        <taxon>Dikarya</taxon>
        <taxon>Basidiomycota</taxon>
        <taxon>Agaricomycotina</taxon>
        <taxon>Agaricomycetes</taxon>
        <taxon>Polyporales</taxon>
        <taxon>Cerrenaceae</taxon>
        <taxon>Cerrena</taxon>
    </lineage>
</organism>
<evidence type="ECO:0000313" key="4">
    <source>
        <dbReference type="Proteomes" id="UP001385951"/>
    </source>
</evidence>
<dbReference type="PROSITE" id="PS50231">
    <property type="entry name" value="RICIN_B_LECTIN"/>
    <property type="match status" value="1"/>
</dbReference>
<dbReference type="InterPro" id="IPR038765">
    <property type="entry name" value="Papain-like_cys_pep_sf"/>
</dbReference>
<dbReference type="Pfam" id="PF18021">
    <property type="entry name" value="Agglutinin_C"/>
    <property type="match status" value="1"/>
</dbReference>
<dbReference type="SUPFAM" id="SSF50370">
    <property type="entry name" value="Ricin B-like lectins"/>
    <property type="match status" value="1"/>
</dbReference>
<gene>
    <name evidence="3" type="ORF">QCA50_006110</name>
</gene>
<dbReference type="Proteomes" id="UP001385951">
    <property type="component" value="Unassembled WGS sequence"/>
</dbReference>
<evidence type="ECO:0008006" key="5">
    <source>
        <dbReference type="Google" id="ProtNLM"/>
    </source>
</evidence>
<evidence type="ECO:0000259" key="1">
    <source>
        <dbReference type="Pfam" id="PF14200"/>
    </source>
</evidence>